<dbReference type="OrthoDB" id="6085656at2759"/>
<dbReference type="SMART" id="SM00353">
    <property type="entry name" value="HLH"/>
    <property type="match status" value="1"/>
</dbReference>
<dbReference type="InterPro" id="IPR003650">
    <property type="entry name" value="Orange_dom"/>
</dbReference>
<dbReference type="GO" id="GO:0006355">
    <property type="term" value="P:regulation of DNA-templated transcription"/>
    <property type="evidence" value="ECO:0007669"/>
    <property type="project" value="InterPro"/>
</dbReference>
<keyword evidence="5" id="KW-0539">Nucleus</keyword>
<keyword evidence="4" id="KW-0804">Transcription</keyword>
<feature type="region of interest" description="Disordered" evidence="6">
    <location>
        <begin position="218"/>
        <end position="248"/>
    </location>
</feature>
<dbReference type="SMART" id="SM00511">
    <property type="entry name" value="ORANGE"/>
    <property type="match status" value="1"/>
</dbReference>
<protein>
    <submittedName>
        <fullName evidence="7">Deadpan-like protein</fullName>
    </submittedName>
</protein>
<evidence type="ECO:0000256" key="1">
    <source>
        <dbReference type="ARBA" id="ARBA00004123"/>
    </source>
</evidence>
<dbReference type="GO" id="GO:1990837">
    <property type="term" value="F:sequence-specific double-stranded DNA binding"/>
    <property type="evidence" value="ECO:0007669"/>
    <property type="project" value="UniProtKB-ARBA"/>
</dbReference>
<dbReference type="PROSITE" id="PS51054">
    <property type="entry name" value="ORANGE"/>
    <property type="match status" value="1"/>
</dbReference>
<dbReference type="InterPro" id="IPR036638">
    <property type="entry name" value="HLH_DNA-bd_sf"/>
</dbReference>
<evidence type="ECO:0000313" key="7">
    <source>
        <dbReference type="EMBL" id="KPM08217.1"/>
    </source>
</evidence>
<keyword evidence="3" id="KW-0238">DNA-binding</keyword>
<dbReference type="AlphaFoldDB" id="A0A132ABC5"/>
<gene>
    <name evidence="7" type="ORF">QR98_0067310</name>
</gene>
<organism evidence="7 8">
    <name type="scientific">Sarcoptes scabiei</name>
    <name type="common">Itch mite</name>
    <name type="synonym">Acarus scabiei</name>
    <dbReference type="NCBI Taxonomy" id="52283"/>
    <lineage>
        <taxon>Eukaryota</taxon>
        <taxon>Metazoa</taxon>
        <taxon>Ecdysozoa</taxon>
        <taxon>Arthropoda</taxon>
        <taxon>Chelicerata</taxon>
        <taxon>Arachnida</taxon>
        <taxon>Acari</taxon>
        <taxon>Acariformes</taxon>
        <taxon>Sarcoptiformes</taxon>
        <taxon>Astigmata</taxon>
        <taxon>Psoroptidia</taxon>
        <taxon>Sarcoptoidea</taxon>
        <taxon>Sarcoptidae</taxon>
        <taxon>Sarcoptinae</taxon>
        <taxon>Sarcoptes</taxon>
    </lineage>
</organism>
<dbReference type="EMBL" id="JXLN01012231">
    <property type="protein sequence ID" value="KPM08217.1"/>
    <property type="molecule type" value="Genomic_DNA"/>
</dbReference>
<dbReference type="GO" id="GO:0046983">
    <property type="term" value="F:protein dimerization activity"/>
    <property type="evidence" value="ECO:0007669"/>
    <property type="project" value="InterPro"/>
</dbReference>
<evidence type="ECO:0000256" key="6">
    <source>
        <dbReference type="SAM" id="MobiDB-lite"/>
    </source>
</evidence>
<dbReference type="Pfam" id="PF00010">
    <property type="entry name" value="HLH"/>
    <property type="match status" value="1"/>
</dbReference>
<evidence type="ECO:0000256" key="5">
    <source>
        <dbReference type="ARBA" id="ARBA00023242"/>
    </source>
</evidence>
<sequence>MQYAIIGIRSAFRVEIFSFSPYGDLVDEITRKPASKTSEHRRITKPIMEKKRRARINNSLNELKALILDALNKDPSRHSKLEKADILEMTVRHLQKLQRQQIAVNIVNDNSVLNKYRAGFSECASEVSRYMNNIDGFDQSFRQRILSHLNHCVNSLNQIAVNSAQFSLTAGQKSAFPGMMPPSPNANTLHVQIPITNGSGSINPQLFVQNLGSLGLNPSSNTPDINNNSRSFHSLNHNDHSDLKNSITTPPFSASSTNSSHFAFNLHSPKTANLPISLTTQDLFFRKHFSSLCSPGSSSFASQMSPTGSDDLEMAVDCTMSKMSEENVWRPW</sequence>
<feature type="compositionally biased region" description="Polar residues" evidence="6">
    <location>
        <begin position="218"/>
        <end position="235"/>
    </location>
</feature>
<dbReference type="PROSITE" id="PS50888">
    <property type="entry name" value="BHLH"/>
    <property type="match status" value="1"/>
</dbReference>
<evidence type="ECO:0000256" key="3">
    <source>
        <dbReference type="ARBA" id="ARBA00023125"/>
    </source>
</evidence>
<evidence type="ECO:0000313" key="8">
    <source>
        <dbReference type="Proteomes" id="UP000616769"/>
    </source>
</evidence>
<dbReference type="PANTHER" id="PTHR10985">
    <property type="entry name" value="BASIC HELIX-LOOP-HELIX TRANSCRIPTION FACTOR, HES-RELATED"/>
    <property type="match status" value="1"/>
</dbReference>
<dbReference type="Pfam" id="PF07527">
    <property type="entry name" value="Hairy_orange"/>
    <property type="match status" value="1"/>
</dbReference>
<evidence type="ECO:0000256" key="4">
    <source>
        <dbReference type="ARBA" id="ARBA00023163"/>
    </source>
</evidence>
<dbReference type="VEuPathDB" id="VectorBase:SSCA006353"/>
<dbReference type="FunFam" id="4.10.280.10:FF:000009">
    <property type="entry name" value="Transcription factor HES-1"/>
    <property type="match status" value="1"/>
</dbReference>
<keyword evidence="2" id="KW-0805">Transcription regulation</keyword>
<dbReference type="Proteomes" id="UP000616769">
    <property type="component" value="Unassembled WGS sequence"/>
</dbReference>
<proteinExistence type="predicted"/>
<dbReference type="CDD" id="cd18913">
    <property type="entry name" value="bHLH-O_hairy_like"/>
    <property type="match status" value="1"/>
</dbReference>
<comment type="caution">
    <text evidence="7">The sequence shown here is derived from an EMBL/GenBank/DDBJ whole genome shotgun (WGS) entry which is preliminary data.</text>
</comment>
<comment type="subcellular location">
    <subcellularLocation>
        <location evidence="1">Nucleus</location>
    </subcellularLocation>
</comment>
<dbReference type="SUPFAM" id="SSF47459">
    <property type="entry name" value="HLH, helix-loop-helix DNA-binding domain"/>
    <property type="match status" value="1"/>
</dbReference>
<evidence type="ECO:0000256" key="2">
    <source>
        <dbReference type="ARBA" id="ARBA00023015"/>
    </source>
</evidence>
<dbReference type="GO" id="GO:0005634">
    <property type="term" value="C:nucleus"/>
    <property type="evidence" value="ECO:0007669"/>
    <property type="project" value="UniProtKB-SubCell"/>
</dbReference>
<dbReference type="Gene3D" id="6.10.250.980">
    <property type="match status" value="1"/>
</dbReference>
<dbReference type="SUPFAM" id="SSF158457">
    <property type="entry name" value="Orange domain-like"/>
    <property type="match status" value="1"/>
</dbReference>
<reference evidence="7 8" key="1">
    <citation type="journal article" date="2015" name="Parasit. Vectors">
        <title>Draft genome of the scabies mite.</title>
        <authorList>
            <person name="Rider S.D.Jr."/>
            <person name="Morgan M.S."/>
            <person name="Arlian L.G."/>
        </authorList>
    </citation>
    <scope>NUCLEOTIDE SEQUENCE [LARGE SCALE GENOMIC DNA]</scope>
    <source>
        <strain evidence="7">Arlian Lab</strain>
    </source>
</reference>
<accession>A0A132ABC5</accession>
<dbReference type="InterPro" id="IPR011598">
    <property type="entry name" value="bHLH_dom"/>
</dbReference>
<dbReference type="InterPro" id="IPR050370">
    <property type="entry name" value="HES_HEY"/>
</dbReference>
<dbReference type="Gene3D" id="4.10.280.10">
    <property type="entry name" value="Helix-loop-helix DNA-binding domain"/>
    <property type="match status" value="1"/>
</dbReference>
<name>A0A132ABC5_SARSC</name>